<proteinExistence type="predicted"/>
<dbReference type="PANTHER" id="PTHR16121:SF2">
    <property type="entry name" value="CAP-SPECIFIC MRNA (NUCLEOSIDE-2'-O-)-METHYLTRANSFERASE 2"/>
    <property type="match status" value="1"/>
</dbReference>
<organism evidence="9 10">
    <name type="scientific">Cinara cedri</name>
    <dbReference type="NCBI Taxonomy" id="506608"/>
    <lineage>
        <taxon>Eukaryota</taxon>
        <taxon>Metazoa</taxon>
        <taxon>Ecdysozoa</taxon>
        <taxon>Arthropoda</taxon>
        <taxon>Hexapoda</taxon>
        <taxon>Insecta</taxon>
        <taxon>Pterygota</taxon>
        <taxon>Neoptera</taxon>
        <taxon>Paraneoptera</taxon>
        <taxon>Hemiptera</taxon>
        <taxon>Sternorrhyncha</taxon>
        <taxon>Aphidomorpha</taxon>
        <taxon>Aphidoidea</taxon>
        <taxon>Aphididae</taxon>
        <taxon>Lachninae</taxon>
        <taxon>Cinara</taxon>
    </lineage>
</organism>
<dbReference type="InterPro" id="IPR025807">
    <property type="entry name" value="Adrift-typ_MeTrfase"/>
</dbReference>
<dbReference type="GO" id="GO:0120550">
    <property type="term" value="F:methyltransferase cap2 activity"/>
    <property type="evidence" value="ECO:0007669"/>
    <property type="project" value="UniProtKB-EC"/>
</dbReference>
<keyword evidence="3 7" id="KW-0489">Methyltransferase</keyword>
<dbReference type="AlphaFoldDB" id="A0A5E4M293"/>
<protein>
    <recommendedName>
        <fullName evidence="2">Cap-specific mRNA (nucleoside-2'-O-)-methyltransferase 2</fullName>
        <ecNumber evidence="1">2.1.1.296</ecNumber>
    </recommendedName>
</protein>
<evidence type="ECO:0000256" key="3">
    <source>
        <dbReference type="ARBA" id="ARBA00022603"/>
    </source>
</evidence>
<accession>A0A5E4M293</accession>
<feature type="active site" description="Proton acceptor" evidence="7">
    <location>
        <position position="290"/>
    </location>
</feature>
<dbReference type="GO" id="GO:0032259">
    <property type="term" value="P:methylation"/>
    <property type="evidence" value="ECO:0007669"/>
    <property type="project" value="UniProtKB-KW"/>
</dbReference>
<dbReference type="InterPro" id="IPR002877">
    <property type="entry name" value="RNA_MeTrfase_FtsJ_dom"/>
</dbReference>
<dbReference type="InterPro" id="IPR029063">
    <property type="entry name" value="SAM-dependent_MTases_sf"/>
</dbReference>
<evidence type="ECO:0000256" key="5">
    <source>
        <dbReference type="ARBA" id="ARBA00022691"/>
    </source>
</evidence>
<evidence type="ECO:0000259" key="8">
    <source>
        <dbReference type="PROSITE" id="PS51614"/>
    </source>
</evidence>
<dbReference type="Pfam" id="PF01728">
    <property type="entry name" value="FtsJ"/>
    <property type="match status" value="1"/>
</dbReference>
<dbReference type="GO" id="GO:0004483">
    <property type="term" value="F:methyltransferase cap1 activity"/>
    <property type="evidence" value="ECO:0007669"/>
    <property type="project" value="TreeGrafter"/>
</dbReference>
<reference evidence="9 10" key="1">
    <citation type="submission" date="2019-08" db="EMBL/GenBank/DDBJ databases">
        <authorList>
            <person name="Alioto T."/>
            <person name="Alioto T."/>
            <person name="Gomez Garrido J."/>
        </authorList>
    </citation>
    <scope>NUCLEOTIDE SEQUENCE [LARGE SCALE GENOMIC DNA]</scope>
</reference>
<dbReference type="GO" id="GO:0005737">
    <property type="term" value="C:cytoplasm"/>
    <property type="evidence" value="ECO:0007669"/>
    <property type="project" value="TreeGrafter"/>
</dbReference>
<name>A0A5E4M293_9HEMI</name>
<evidence type="ECO:0000256" key="7">
    <source>
        <dbReference type="PROSITE-ProRule" id="PRU00946"/>
    </source>
</evidence>
<feature type="binding site" evidence="7">
    <location>
        <position position="161"/>
    </location>
    <ligand>
        <name>S-adenosyl-L-methionine</name>
        <dbReference type="ChEBI" id="CHEBI:59789"/>
    </ligand>
</feature>
<evidence type="ECO:0000256" key="1">
    <source>
        <dbReference type="ARBA" id="ARBA00012770"/>
    </source>
</evidence>
<evidence type="ECO:0000256" key="6">
    <source>
        <dbReference type="ARBA" id="ARBA00049477"/>
    </source>
</evidence>
<dbReference type="OrthoDB" id="429597at2759"/>
<keyword evidence="10" id="KW-1185">Reference proteome</keyword>
<evidence type="ECO:0000313" key="9">
    <source>
        <dbReference type="EMBL" id="VVC25401.1"/>
    </source>
</evidence>
<comment type="catalytic activity">
    <reaction evidence="6">
        <text>a 5'-end (N(7)-methyl 5'-triphosphoguanosine)-(2'-O-methyl-ribonucleoside)-(ribonucleotide) in mRNA + S-adenosyl-L-methionine = a 5'-end (N(7)-methyl 5'-triphosphoguanosine)-(2'-O-methyl-ribonucleoside)-(2'-O-methyl-ribonucleotide) in mRNA + S-adenosyl-L-homocysteine + H(+)</text>
        <dbReference type="Rhea" id="RHEA:67024"/>
        <dbReference type="Rhea" id="RHEA-COMP:17169"/>
        <dbReference type="Rhea" id="RHEA-COMP:17170"/>
        <dbReference type="ChEBI" id="CHEBI:15378"/>
        <dbReference type="ChEBI" id="CHEBI:57856"/>
        <dbReference type="ChEBI" id="CHEBI:59789"/>
        <dbReference type="ChEBI" id="CHEBI:167612"/>
        <dbReference type="ChEBI" id="CHEBI:167614"/>
        <dbReference type="EC" id="2.1.1.296"/>
    </reaction>
</comment>
<feature type="domain" description="Adrift-type SAM-dependent 2'-O-MTase" evidence="8">
    <location>
        <begin position="122"/>
        <end position="337"/>
    </location>
</feature>
<evidence type="ECO:0000313" key="10">
    <source>
        <dbReference type="Proteomes" id="UP000325440"/>
    </source>
</evidence>
<dbReference type="EC" id="2.1.1.296" evidence="1"/>
<dbReference type="SUPFAM" id="SSF53335">
    <property type="entry name" value="S-adenosyl-L-methionine-dependent methyltransferases"/>
    <property type="match status" value="1"/>
</dbReference>
<dbReference type="Gene3D" id="3.40.50.12760">
    <property type="match status" value="1"/>
</dbReference>
<dbReference type="InterPro" id="IPR050851">
    <property type="entry name" value="mRNA_Cap_2O-Ribose_MeTrfase"/>
</dbReference>
<dbReference type="GO" id="GO:0005634">
    <property type="term" value="C:nucleus"/>
    <property type="evidence" value="ECO:0007669"/>
    <property type="project" value="UniProtKB-ARBA"/>
</dbReference>
<keyword evidence="4 7" id="KW-0808">Transferase</keyword>
<dbReference type="EMBL" id="CABPRJ010000012">
    <property type="protein sequence ID" value="VVC25401.1"/>
    <property type="molecule type" value="Genomic_DNA"/>
</dbReference>
<dbReference type="Proteomes" id="UP000325440">
    <property type="component" value="Unassembled WGS sequence"/>
</dbReference>
<evidence type="ECO:0000256" key="4">
    <source>
        <dbReference type="ARBA" id="ARBA00022679"/>
    </source>
</evidence>
<feature type="binding site" evidence="7">
    <location>
        <position position="180"/>
    </location>
    <ligand>
        <name>S-adenosyl-L-methionine</name>
        <dbReference type="ChEBI" id="CHEBI:59789"/>
    </ligand>
</feature>
<evidence type="ECO:0000256" key="2">
    <source>
        <dbReference type="ARBA" id="ARBA00021134"/>
    </source>
</evidence>
<dbReference type="PANTHER" id="PTHR16121">
    <property type="entry name" value="CAP-SPECIFIC MRNA (NUCLEOSIDE-2'-O-)-METHYLTRANSFERASE 1-RELATED"/>
    <property type="match status" value="1"/>
</dbReference>
<sequence length="730" mass="85182">MGKNDDCFNNNYTTCEYSKDNRTKDRKQLNSSDVSQYEEVVNSLFIKQFDLPNSCKWKLPEPNTMFNYSKWELPDFICLKKSLNNVKDKLDHFNLEEWHKITRKTNPALKILYKVKQTGHPELLTVAWLKFFELLNSYDLISQKSIDSGKFNSVHLCEAPGGFISALNHYLISKKLNVKWDWVGVTLNPYHEGNGNPDLINDDRFILFSKSHWFFGSDHTGDIFQRNFYKDLYTYVKNRFGKEASLVTADGSMDCQNNPDEQENVVMRLQLVEAMIALMILEDGGTFVLKMFTTFECNSLCRMYLLCCAFESVHIKKPVTSKPGNSEVYVVCCGYRGLRYIEPWIHQFFLTIDRILSGYCLFQLKELPKEFLSSMYNCSKYFSEQQMQIIENNIQEFLHKFDNDAKKLTELQYSVAKTYVDRYNVKPIDPTQEIIGQNKLISIAYDLPKISTVKQVMDYSFSEKQRRIEYQASDEARLLQDQVNNFKQFTWKYDSSFLWYNGEDIDIDLCDFNIQMGKPASVIRNSKFCLDLLIDYSNRARSLFTIPTEDKIKRRDYFWLQIPRQTVCGKLFVCDLTSIYISDCTNNNRKQLDSLTTILESLKQLTTSDSLLLIGYPLLTQVNVGVFFILIKMFLKTGVIKPDEMGHAFVFSKLKGTHIDNLITLLYQIKEHIKDPSITDIVEKQGKSLISFFPIEKLMFQPIYKDIVIVNCLIIINEVKKTVSSYLEQY</sequence>
<dbReference type="PROSITE" id="PS51614">
    <property type="entry name" value="SAM_MT_ADRIFT"/>
    <property type="match status" value="1"/>
</dbReference>
<keyword evidence="5 7" id="KW-0949">S-adenosyl-L-methionine</keyword>
<gene>
    <name evidence="9" type="ORF">CINCED_3A022694</name>
</gene>
<dbReference type="GO" id="GO:0006370">
    <property type="term" value="P:7-methylguanosine mRNA capping"/>
    <property type="evidence" value="ECO:0007669"/>
    <property type="project" value="TreeGrafter"/>
</dbReference>
<feature type="binding site" evidence="7">
    <location>
        <position position="250"/>
    </location>
    <ligand>
        <name>S-adenosyl-L-methionine</name>
        <dbReference type="ChEBI" id="CHEBI:59789"/>
    </ligand>
</feature>